<sequence length="931" mass="103102">MHLIIAEKNIVANRIAQILAGKEKISQKKEGGVNLYQFGDTATIGLRGHVVEIDFVEGYTNWRSETHPPRSLIDAGVLKRPTEPAIVKLVQKLSKKADRVTIATDFDTEGELIGKEAFELVRAVNQKVKVDRARFSAITPEEINHAFSNASDIDFDLAAAGEARQIVDLLWGASLTRFISLAARRGGNNILSVGRVQSPTLAMIVDREREIESFIPEPYWELSLDTEKDGETFSARHINGKFTDKEQADTAYAATKKPLKVTDVKEGTRADKAPTPFDTTGFIVAAARLGLSAANAMRIAEDLYMNGYISYPRTDNTIYPPSLNLESILDTLSKTQFKKEVDWVRKNRRKTPTQGKKSSTDHPPIHPAGAATPEQLGENWKVYELVVRRFLATLSPDAEWMTMKINLTASKEGYTSTGSRLKEAGWRTVYTYSDAKDSILPVVKPGEELPIKNVNLEEKQTQPPPRYSQSKLIQVMEELGLGTKSTRHEVIQKLVGRKYIEGNPLRPTLVGRAVTESLEGHASEITSPEMTSTLESAMEDIKVKKQSRDLVVTDSRVMLHKVFDALEPNSELIGREIMDQTDEELTIGPCPICGKDLRIRRKGVSQFIGCTGYPDCTFNISLPSSMWGGAVRTKAVCEIHNLNHISLIAKGSRPWEMGCPLCQLITQQKDIFAMIPSMTEKIREDLLSAKIYSAFELGKMDPEALMKAIGVTKKAAEQLIKETLDVMALLKKRSECKKFMKQFVPPKRGRSHTKVMSSFTASGINSIDDLSKVCVEDLKKAGLTEEEANTLKAEAVLLTSKNQLKEIGVPTTSLRKYQEAGFIGPEDLLGSHPAYISLKSGVSIDTVSKHVALVAQYLNKEQPVKITKKHLEKGREELLSLKGISEPVLEQLYCAGIIDLKSLSTANPDKAAKICGLSKEKIKQFKAAVPV</sequence>
<dbReference type="GO" id="GO:0006265">
    <property type="term" value="P:DNA topological change"/>
    <property type="evidence" value="ECO:0007669"/>
    <property type="project" value="UniProtKB-UniRule"/>
</dbReference>
<evidence type="ECO:0000313" key="16">
    <source>
        <dbReference type="EMBL" id="PWR74416.1"/>
    </source>
</evidence>
<keyword evidence="9 12" id="KW-0799">Topoisomerase</keyword>
<evidence type="ECO:0000259" key="15">
    <source>
        <dbReference type="PROSITE" id="PS52039"/>
    </source>
</evidence>
<evidence type="ECO:0000256" key="11">
    <source>
        <dbReference type="ARBA" id="ARBA00023235"/>
    </source>
</evidence>
<dbReference type="InterPro" id="IPR003602">
    <property type="entry name" value="Topo_IA_DNA-bd_dom"/>
</dbReference>
<dbReference type="NCBIfam" id="NF011532">
    <property type="entry name" value="PRK14973.1"/>
    <property type="match status" value="1"/>
</dbReference>
<dbReference type="PROSITE" id="PS50880">
    <property type="entry name" value="TOPRIM"/>
    <property type="match status" value="1"/>
</dbReference>
<dbReference type="GO" id="GO:0003917">
    <property type="term" value="F:DNA topoisomerase type I (single strand cut, ATP-independent) activity"/>
    <property type="evidence" value="ECO:0007669"/>
    <property type="project" value="UniProtKB-UniRule"/>
</dbReference>
<dbReference type="CDD" id="cd03362">
    <property type="entry name" value="TOPRIM_TopoIA_TopoIII"/>
    <property type="match status" value="1"/>
</dbReference>
<feature type="domain" description="Toprim" evidence="14">
    <location>
        <begin position="1"/>
        <end position="136"/>
    </location>
</feature>
<comment type="catalytic activity">
    <reaction evidence="1 12">
        <text>ATP-independent breakage of single-stranded DNA, followed by passage and rejoining.</text>
        <dbReference type="EC" id="5.6.2.1"/>
    </reaction>
</comment>
<dbReference type="EMBL" id="QGMY01000002">
    <property type="protein sequence ID" value="PWR74416.1"/>
    <property type="molecule type" value="Genomic_DNA"/>
</dbReference>
<dbReference type="Proteomes" id="UP000245657">
    <property type="component" value="Unassembled WGS sequence"/>
</dbReference>
<evidence type="ECO:0000256" key="5">
    <source>
        <dbReference type="ARBA" id="ARBA00022737"/>
    </source>
</evidence>
<dbReference type="InterPro" id="IPR006171">
    <property type="entry name" value="TOPRIM_dom"/>
</dbReference>
<evidence type="ECO:0000256" key="8">
    <source>
        <dbReference type="ARBA" id="ARBA00022842"/>
    </source>
</evidence>
<dbReference type="InterPro" id="IPR013497">
    <property type="entry name" value="Topo_IA_cen"/>
</dbReference>
<comment type="caution">
    <text evidence="12">Lacks conserved residue(s) required for the propagation of feature annotation.</text>
</comment>
<dbReference type="InterPro" id="IPR013825">
    <property type="entry name" value="Topo_IA_cen_sub2"/>
</dbReference>
<accession>A0A2V2N9V7</accession>
<dbReference type="InterPro" id="IPR028612">
    <property type="entry name" value="Topoisom_1_IA"/>
</dbReference>
<evidence type="ECO:0000256" key="2">
    <source>
        <dbReference type="ARBA" id="ARBA00001946"/>
    </source>
</evidence>
<dbReference type="Gene3D" id="3.40.50.140">
    <property type="match status" value="1"/>
</dbReference>
<dbReference type="PROSITE" id="PS00396">
    <property type="entry name" value="TOPO_IA_1"/>
    <property type="match status" value="1"/>
</dbReference>
<dbReference type="Pfam" id="PF01396">
    <property type="entry name" value="Zn_ribbon_Top1"/>
    <property type="match status" value="1"/>
</dbReference>
<dbReference type="OrthoDB" id="30963at2157"/>
<evidence type="ECO:0000256" key="1">
    <source>
        <dbReference type="ARBA" id="ARBA00000213"/>
    </source>
</evidence>
<dbReference type="PANTHER" id="PTHR11390">
    <property type="entry name" value="PROKARYOTIC DNA TOPOISOMERASE"/>
    <property type="match status" value="1"/>
</dbReference>
<dbReference type="InterPro" id="IPR010995">
    <property type="entry name" value="DNA_repair_Rad51/TF_NusA_a-hlx"/>
</dbReference>
<feature type="site" description="Interaction with DNA" evidence="12">
    <location>
        <position position="313"/>
    </location>
</feature>
<keyword evidence="4" id="KW-0479">Metal-binding</keyword>
<dbReference type="AlphaFoldDB" id="A0A2V2N9V7"/>
<evidence type="ECO:0000259" key="14">
    <source>
        <dbReference type="PROSITE" id="PS50880"/>
    </source>
</evidence>
<evidence type="ECO:0000256" key="9">
    <source>
        <dbReference type="ARBA" id="ARBA00023029"/>
    </source>
</evidence>
<dbReference type="InterPro" id="IPR013498">
    <property type="entry name" value="Topo_IA_Znf"/>
</dbReference>
<dbReference type="NCBIfam" id="NF005555">
    <property type="entry name" value="PRK07220.1"/>
    <property type="match status" value="1"/>
</dbReference>
<dbReference type="Gene3D" id="1.10.290.10">
    <property type="entry name" value="Topoisomerase I, domain 4"/>
    <property type="match status" value="1"/>
</dbReference>
<dbReference type="SMART" id="SM00437">
    <property type="entry name" value="TOP1Ac"/>
    <property type="match status" value="1"/>
</dbReference>
<evidence type="ECO:0000256" key="4">
    <source>
        <dbReference type="ARBA" id="ARBA00022723"/>
    </source>
</evidence>
<dbReference type="GO" id="GO:0006281">
    <property type="term" value="P:DNA repair"/>
    <property type="evidence" value="ECO:0007669"/>
    <property type="project" value="TreeGrafter"/>
</dbReference>
<feature type="site" description="Interaction with DNA" evidence="12">
    <location>
        <position position="164"/>
    </location>
</feature>
<dbReference type="SMART" id="SM00436">
    <property type="entry name" value="TOP1Bc"/>
    <property type="match status" value="1"/>
</dbReference>
<comment type="function">
    <text evidence="12">Releases the supercoiling and torsional tension of DNA, which is introduced during the DNA replication and transcription, by transiently cleaving and rejoining one strand of the DNA duplex. Introduces a single-strand break via transesterification at a target site in duplex DNA. The scissile phosphodiester is attacked by the catalytic tyrosine of the enzyme, resulting in the formation of a DNA-(5'-phosphotyrosyl)-enzyme intermediate and the expulsion of a 3'-OH DNA strand. The free DNA strand then undergoes passage around the unbroken strand, thus removing DNA supercoils. Finally, in the religation step, the DNA 3'-OH attacks the covalent intermediate to expel the active-site tyrosine and restore the DNA phosphodiester backbone.</text>
</comment>
<dbReference type="InterPro" id="IPR003601">
    <property type="entry name" value="Topo_IA_2"/>
</dbReference>
<evidence type="ECO:0000256" key="6">
    <source>
        <dbReference type="ARBA" id="ARBA00022771"/>
    </source>
</evidence>
<reference evidence="16 17" key="1">
    <citation type="submission" date="2018-05" db="EMBL/GenBank/DDBJ databases">
        <title>Draft genome of Methanospirillum lacunae Ki8-1.</title>
        <authorList>
            <person name="Dueholm M.S."/>
            <person name="Nielsen P.H."/>
            <person name="Bakmann L.F."/>
            <person name="Otzen D.E."/>
        </authorList>
    </citation>
    <scope>NUCLEOTIDE SEQUENCE [LARGE SCALE GENOMIC DNA]</scope>
    <source>
        <strain evidence="16 17">Ki8-1</strain>
    </source>
</reference>
<comment type="similarity">
    <text evidence="3 12">Belongs to the type IA topoisomerase family.</text>
</comment>
<dbReference type="Gene3D" id="3.30.65.10">
    <property type="entry name" value="Bacterial Topoisomerase I, domain 1"/>
    <property type="match status" value="1"/>
</dbReference>
<feature type="domain" description="Topo IA-type catalytic" evidence="15">
    <location>
        <begin position="154"/>
        <end position="563"/>
    </location>
</feature>
<comment type="caution">
    <text evidence="16">The sequence shown here is derived from an EMBL/GenBank/DDBJ whole genome shotgun (WGS) entry which is preliminary data.</text>
</comment>
<dbReference type="CDD" id="cd00186">
    <property type="entry name" value="TOP1Ac"/>
    <property type="match status" value="1"/>
</dbReference>
<dbReference type="HAMAP" id="MF_00952">
    <property type="entry name" value="Topoisom_1_prok"/>
    <property type="match status" value="1"/>
</dbReference>
<name>A0A2V2N9V7_9EURY</name>
<dbReference type="InterPro" id="IPR013824">
    <property type="entry name" value="Topo_IA_cen_sub1"/>
</dbReference>
<dbReference type="Pfam" id="PF14520">
    <property type="entry name" value="HHH_5"/>
    <property type="match status" value="1"/>
</dbReference>
<keyword evidence="8" id="KW-0460">Magnesium</keyword>
<dbReference type="SUPFAM" id="SSF47794">
    <property type="entry name" value="Rad51 N-terminal domain-like"/>
    <property type="match status" value="1"/>
</dbReference>
<dbReference type="InterPro" id="IPR013826">
    <property type="entry name" value="Topo_IA_cen_sub3"/>
</dbReference>
<dbReference type="GO" id="GO:0006310">
    <property type="term" value="P:DNA recombination"/>
    <property type="evidence" value="ECO:0007669"/>
    <property type="project" value="TreeGrafter"/>
</dbReference>
<proteinExistence type="inferred from homology"/>
<dbReference type="Gene3D" id="1.10.150.20">
    <property type="entry name" value="5' to 3' exonuclease, C-terminal subdomain"/>
    <property type="match status" value="1"/>
</dbReference>
<dbReference type="GeneID" id="97549807"/>
<dbReference type="GO" id="GO:0008270">
    <property type="term" value="F:zinc ion binding"/>
    <property type="evidence" value="ECO:0007669"/>
    <property type="project" value="UniProtKB-KW"/>
</dbReference>
<feature type="active site" description="O-(5'-phospho-DNA)-tyrosine intermediate" evidence="12">
    <location>
        <position position="311"/>
    </location>
</feature>
<keyword evidence="6" id="KW-0863">Zinc-finger</keyword>
<dbReference type="InterPro" id="IPR034144">
    <property type="entry name" value="TOPRIM_TopoIII"/>
</dbReference>
<dbReference type="PRINTS" id="PR00417">
    <property type="entry name" value="PRTPISMRASEI"/>
</dbReference>
<dbReference type="GO" id="GO:0000166">
    <property type="term" value="F:nucleotide binding"/>
    <property type="evidence" value="ECO:0007669"/>
    <property type="project" value="InterPro"/>
</dbReference>
<evidence type="ECO:0000256" key="13">
    <source>
        <dbReference type="SAM" id="MobiDB-lite"/>
    </source>
</evidence>
<evidence type="ECO:0000256" key="3">
    <source>
        <dbReference type="ARBA" id="ARBA00009446"/>
    </source>
</evidence>
<feature type="site" description="Interaction with DNA" evidence="12">
    <location>
        <position position="497"/>
    </location>
</feature>
<evidence type="ECO:0000256" key="10">
    <source>
        <dbReference type="ARBA" id="ARBA00023125"/>
    </source>
</evidence>
<dbReference type="PROSITE" id="PS52039">
    <property type="entry name" value="TOPO_IA_2"/>
    <property type="match status" value="1"/>
</dbReference>
<dbReference type="SMART" id="SM00493">
    <property type="entry name" value="TOPRIM"/>
    <property type="match status" value="1"/>
</dbReference>
<dbReference type="Gene3D" id="1.10.460.10">
    <property type="entry name" value="Topoisomerase I, domain 2"/>
    <property type="match status" value="1"/>
</dbReference>
<organism evidence="16 17">
    <name type="scientific">Methanospirillum lacunae</name>
    <dbReference type="NCBI Taxonomy" id="668570"/>
    <lineage>
        <taxon>Archaea</taxon>
        <taxon>Methanobacteriati</taxon>
        <taxon>Methanobacteriota</taxon>
        <taxon>Stenosarchaea group</taxon>
        <taxon>Methanomicrobia</taxon>
        <taxon>Methanomicrobiales</taxon>
        <taxon>Methanospirillaceae</taxon>
        <taxon>Methanospirillum</taxon>
    </lineage>
</organism>
<dbReference type="SUPFAM" id="SSF56712">
    <property type="entry name" value="Prokaryotic type I DNA topoisomerase"/>
    <property type="match status" value="1"/>
</dbReference>
<dbReference type="GO" id="GO:0003677">
    <property type="term" value="F:DNA binding"/>
    <property type="evidence" value="ECO:0007669"/>
    <property type="project" value="UniProtKB-KW"/>
</dbReference>
<dbReference type="InterPro" id="IPR000380">
    <property type="entry name" value="Topo_IA"/>
</dbReference>
<dbReference type="EC" id="5.6.2.1" evidence="12"/>
<dbReference type="PANTHER" id="PTHR11390:SF26">
    <property type="entry name" value="DNA TOPOISOMERASE 1"/>
    <property type="match status" value="1"/>
</dbReference>
<evidence type="ECO:0000313" key="17">
    <source>
        <dbReference type="Proteomes" id="UP000245657"/>
    </source>
</evidence>
<keyword evidence="10 12" id="KW-0238">DNA-binding</keyword>
<protein>
    <recommendedName>
        <fullName evidence="12">DNA topoisomerase 1</fullName>
        <ecNumber evidence="12">5.6.2.1</ecNumber>
    </recommendedName>
    <alternativeName>
        <fullName evidence="12">DNA topoisomerase I</fullName>
    </alternativeName>
</protein>
<feature type="site" description="Interaction with DNA" evidence="12">
    <location>
        <position position="168"/>
    </location>
</feature>
<feature type="site" description="Interaction with DNA" evidence="12">
    <location>
        <position position="49"/>
    </location>
</feature>
<dbReference type="Pfam" id="PF01131">
    <property type="entry name" value="Topoisom_bac"/>
    <property type="match status" value="1"/>
</dbReference>
<dbReference type="FunFam" id="1.10.290.10:FF:000003">
    <property type="entry name" value="DNA topoisomerase"/>
    <property type="match status" value="1"/>
</dbReference>
<keyword evidence="7" id="KW-0862">Zinc</keyword>
<dbReference type="Pfam" id="PF01751">
    <property type="entry name" value="Toprim"/>
    <property type="match status" value="1"/>
</dbReference>
<comment type="cofactor">
    <cofactor evidence="2">
        <name>Mg(2+)</name>
        <dbReference type="ChEBI" id="CHEBI:18420"/>
    </cofactor>
</comment>
<dbReference type="GO" id="GO:0005694">
    <property type="term" value="C:chromosome"/>
    <property type="evidence" value="ECO:0007669"/>
    <property type="project" value="InterPro"/>
</dbReference>
<keyword evidence="11 12" id="KW-0413">Isomerase</keyword>
<dbReference type="Gene3D" id="2.70.20.10">
    <property type="entry name" value="Topoisomerase I, domain 3"/>
    <property type="match status" value="1"/>
</dbReference>
<dbReference type="InterPro" id="IPR023405">
    <property type="entry name" value="Topo_IA_core_domain"/>
</dbReference>
<gene>
    <name evidence="12" type="primary">topA</name>
    <name evidence="16" type="ORF">DK846_04530</name>
</gene>
<evidence type="ECO:0000256" key="7">
    <source>
        <dbReference type="ARBA" id="ARBA00022833"/>
    </source>
</evidence>
<keyword evidence="17" id="KW-1185">Reference proteome</keyword>
<evidence type="ECO:0000256" key="12">
    <source>
        <dbReference type="HAMAP-Rule" id="MF_00952"/>
    </source>
</evidence>
<feature type="region of interest" description="Disordered" evidence="13">
    <location>
        <begin position="344"/>
        <end position="373"/>
    </location>
</feature>
<dbReference type="InterPro" id="IPR023406">
    <property type="entry name" value="Topo_IA_AS"/>
</dbReference>
<keyword evidence="5" id="KW-0677">Repeat</keyword>
<comment type="subunit">
    <text evidence="12">Monomer.</text>
</comment>
<feature type="region of interest" description="Interaction with DNA" evidence="12">
    <location>
        <begin position="192"/>
        <end position="197"/>
    </location>
</feature>
<dbReference type="RefSeq" id="WP_109967695.1">
    <property type="nucleotide sequence ID" value="NZ_CP176093.1"/>
</dbReference>